<keyword evidence="4 7" id="KW-0689">Ribosomal protein</keyword>
<keyword evidence="5 7" id="KW-0687">Ribonucleoprotein</keyword>
<dbReference type="Gene3D" id="3.40.5.10">
    <property type="entry name" value="Ribosomal protein L9, N-terminal domain"/>
    <property type="match status" value="1"/>
</dbReference>
<dbReference type="GO" id="GO:1990904">
    <property type="term" value="C:ribonucleoprotein complex"/>
    <property type="evidence" value="ECO:0007669"/>
    <property type="project" value="UniProtKB-KW"/>
</dbReference>
<keyword evidence="3 7" id="KW-0694">RNA-binding</keyword>
<keyword evidence="2 7" id="KW-0699">rRNA-binding</keyword>
<dbReference type="InterPro" id="IPR009027">
    <property type="entry name" value="Ribosomal_bL9/RNase_H1_N"/>
</dbReference>
<gene>
    <name evidence="7 9" type="primary">rplI</name>
    <name evidence="9" type="ORF">COT91_02205</name>
</gene>
<dbReference type="InterPro" id="IPR036791">
    <property type="entry name" value="Ribosomal_bL9_C_sf"/>
</dbReference>
<dbReference type="Proteomes" id="UP000230557">
    <property type="component" value="Unassembled WGS sequence"/>
</dbReference>
<name>A0A2H0VDV7_9BACT</name>
<organism evidence="9 10">
    <name type="scientific">Candidatus Doudnabacteria bacterium CG10_big_fil_rev_8_21_14_0_10_41_10</name>
    <dbReference type="NCBI Taxonomy" id="1974551"/>
    <lineage>
        <taxon>Bacteria</taxon>
        <taxon>Candidatus Doudnaibacteriota</taxon>
    </lineage>
</organism>
<comment type="caution">
    <text evidence="9">The sequence shown here is derived from an EMBL/GenBank/DDBJ whole genome shotgun (WGS) entry which is preliminary data.</text>
</comment>
<evidence type="ECO:0000256" key="4">
    <source>
        <dbReference type="ARBA" id="ARBA00022980"/>
    </source>
</evidence>
<evidence type="ECO:0000256" key="2">
    <source>
        <dbReference type="ARBA" id="ARBA00022730"/>
    </source>
</evidence>
<dbReference type="SUPFAM" id="SSF55658">
    <property type="entry name" value="L9 N-domain-like"/>
    <property type="match status" value="1"/>
</dbReference>
<dbReference type="Pfam" id="PF01281">
    <property type="entry name" value="Ribosomal_L9_N"/>
    <property type="match status" value="1"/>
</dbReference>
<dbReference type="GO" id="GO:0019843">
    <property type="term" value="F:rRNA binding"/>
    <property type="evidence" value="ECO:0007669"/>
    <property type="project" value="UniProtKB-UniRule"/>
</dbReference>
<comment type="function">
    <text evidence="7">Binds to the 23S rRNA.</text>
</comment>
<comment type="similarity">
    <text evidence="1 7">Belongs to the bacterial ribosomal protein bL9 family.</text>
</comment>
<dbReference type="InterPro" id="IPR036935">
    <property type="entry name" value="Ribosomal_bL9_N_sf"/>
</dbReference>
<dbReference type="Gene3D" id="3.10.430.100">
    <property type="entry name" value="Ribosomal protein L9, C-terminal domain"/>
    <property type="match status" value="1"/>
</dbReference>
<dbReference type="PANTHER" id="PTHR21368">
    <property type="entry name" value="50S RIBOSOMAL PROTEIN L9"/>
    <property type="match status" value="1"/>
</dbReference>
<dbReference type="InterPro" id="IPR020069">
    <property type="entry name" value="Ribosomal_bL9_C"/>
</dbReference>
<evidence type="ECO:0000313" key="10">
    <source>
        <dbReference type="Proteomes" id="UP000230557"/>
    </source>
</evidence>
<feature type="domain" description="Ribosomal protein L9" evidence="8">
    <location>
        <begin position="13"/>
        <end position="40"/>
    </location>
</feature>
<dbReference type="PROSITE" id="PS00651">
    <property type="entry name" value="RIBOSOMAL_L9"/>
    <property type="match status" value="1"/>
</dbReference>
<accession>A0A2H0VDV7</accession>
<proteinExistence type="inferred from homology"/>
<dbReference type="Pfam" id="PF03948">
    <property type="entry name" value="Ribosomal_L9_C"/>
    <property type="match status" value="1"/>
</dbReference>
<dbReference type="GO" id="GO:0006412">
    <property type="term" value="P:translation"/>
    <property type="evidence" value="ECO:0007669"/>
    <property type="project" value="UniProtKB-UniRule"/>
</dbReference>
<evidence type="ECO:0000256" key="7">
    <source>
        <dbReference type="HAMAP-Rule" id="MF_00503"/>
    </source>
</evidence>
<dbReference type="InterPro" id="IPR000244">
    <property type="entry name" value="Ribosomal_bL9"/>
</dbReference>
<evidence type="ECO:0000256" key="3">
    <source>
        <dbReference type="ARBA" id="ARBA00022884"/>
    </source>
</evidence>
<evidence type="ECO:0000259" key="8">
    <source>
        <dbReference type="PROSITE" id="PS00651"/>
    </source>
</evidence>
<evidence type="ECO:0000256" key="6">
    <source>
        <dbReference type="ARBA" id="ARBA00035292"/>
    </source>
</evidence>
<sequence length="164" mass="18330">MKIILLQDVKNLGPKGKEVEASDGYARNFLIPKGFALDATNVASHEIVQKIKSAQKQQEKKKSEQFSIINKLQGKNVKVVREATESGTLYAAVTANDLAKVMKDLHLEVDPSKIKINKPIKSLGLHQAEYNIENTKVCFQVQVDSDNLKSRAQISKIKLNPKYK</sequence>
<protein>
    <recommendedName>
        <fullName evidence="6 7">Large ribosomal subunit protein bL9</fullName>
    </recommendedName>
</protein>
<reference evidence="10" key="1">
    <citation type="submission" date="2017-09" db="EMBL/GenBank/DDBJ databases">
        <title>Depth-based differentiation of microbial function through sediment-hosted aquifers and enrichment of novel symbionts in the deep terrestrial subsurface.</title>
        <authorList>
            <person name="Probst A.J."/>
            <person name="Ladd B."/>
            <person name="Jarett J.K."/>
            <person name="Geller-Mcgrath D.E."/>
            <person name="Sieber C.M.K."/>
            <person name="Emerson J.B."/>
            <person name="Anantharaman K."/>
            <person name="Thomas B.C."/>
            <person name="Malmstrom R."/>
            <person name="Stieglmeier M."/>
            <person name="Klingl A."/>
            <person name="Woyke T."/>
            <person name="Ryan C.M."/>
            <person name="Banfield J.F."/>
        </authorList>
    </citation>
    <scope>NUCLEOTIDE SEQUENCE [LARGE SCALE GENOMIC DNA]</scope>
</reference>
<dbReference type="GO" id="GO:0005840">
    <property type="term" value="C:ribosome"/>
    <property type="evidence" value="ECO:0007669"/>
    <property type="project" value="UniProtKB-KW"/>
</dbReference>
<evidence type="ECO:0000313" key="9">
    <source>
        <dbReference type="EMBL" id="PIR97287.1"/>
    </source>
</evidence>
<dbReference type="NCBIfam" id="TIGR00158">
    <property type="entry name" value="L9"/>
    <property type="match status" value="1"/>
</dbReference>
<dbReference type="AlphaFoldDB" id="A0A2H0VDV7"/>
<evidence type="ECO:0000256" key="1">
    <source>
        <dbReference type="ARBA" id="ARBA00010605"/>
    </source>
</evidence>
<dbReference type="GO" id="GO:0003735">
    <property type="term" value="F:structural constituent of ribosome"/>
    <property type="evidence" value="ECO:0007669"/>
    <property type="project" value="InterPro"/>
</dbReference>
<dbReference type="SUPFAM" id="SSF55653">
    <property type="entry name" value="Ribosomal protein L9 C-domain"/>
    <property type="match status" value="1"/>
</dbReference>
<dbReference type="InterPro" id="IPR020070">
    <property type="entry name" value="Ribosomal_bL9_N"/>
</dbReference>
<evidence type="ECO:0000256" key="5">
    <source>
        <dbReference type="ARBA" id="ARBA00023274"/>
    </source>
</evidence>
<dbReference type="InterPro" id="IPR020594">
    <property type="entry name" value="Ribosomal_bL9_bac/chp"/>
</dbReference>
<dbReference type="HAMAP" id="MF_00503">
    <property type="entry name" value="Ribosomal_bL9"/>
    <property type="match status" value="1"/>
</dbReference>
<dbReference type="EMBL" id="PFAJ01000030">
    <property type="protein sequence ID" value="PIR97287.1"/>
    <property type="molecule type" value="Genomic_DNA"/>
</dbReference>